<protein>
    <recommendedName>
        <fullName evidence="2">Myb/SANT-like domain-containing protein</fullName>
    </recommendedName>
</protein>
<dbReference type="PANTHER" id="PTHR46250:SF18">
    <property type="entry name" value="MYB_SANT-LIKE DOMAIN-CONTAINING PROTEIN"/>
    <property type="match status" value="1"/>
</dbReference>
<feature type="region of interest" description="Disordered" evidence="1">
    <location>
        <begin position="148"/>
        <end position="183"/>
    </location>
</feature>
<organism evidence="3 4">
    <name type="scientific">Pyrus ussuriensis x Pyrus communis</name>
    <dbReference type="NCBI Taxonomy" id="2448454"/>
    <lineage>
        <taxon>Eukaryota</taxon>
        <taxon>Viridiplantae</taxon>
        <taxon>Streptophyta</taxon>
        <taxon>Embryophyta</taxon>
        <taxon>Tracheophyta</taxon>
        <taxon>Spermatophyta</taxon>
        <taxon>Magnoliopsida</taxon>
        <taxon>eudicotyledons</taxon>
        <taxon>Gunneridae</taxon>
        <taxon>Pentapetalae</taxon>
        <taxon>rosids</taxon>
        <taxon>fabids</taxon>
        <taxon>Rosales</taxon>
        <taxon>Rosaceae</taxon>
        <taxon>Amygdaloideae</taxon>
        <taxon>Maleae</taxon>
        <taxon>Pyrus</taxon>
    </lineage>
</organism>
<evidence type="ECO:0000259" key="2">
    <source>
        <dbReference type="Pfam" id="PF12776"/>
    </source>
</evidence>
<dbReference type="OrthoDB" id="1748457at2759"/>
<dbReference type="Pfam" id="PF12776">
    <property type="entry name" value="Myb_DNA-bind_3"/>
    <property type="match status" value="1"/>
</dbReference>
<accession>A0A5N5FGR4</accession>
<reference evidence="4" key="2">
    <citation type="submission" date="2019-10" db="EMBL/GenBank/DDBJ databases">
        <title>A de novo genome assembly of a pear dwarfing rootstock.</title>
        <authorList>
            <person name="Wang F."/>
            <person name="Wang J."/>
            <person name="Li S."/>
            <person name="Zhang Y."/>
            <person name="Fang M."/>
            <person name="Ma L."/>
            <person name="Zhao Y."/>
            <person name="Jiang S."/>
        </authorList>
    </citation>
    <scope>NUCLEOTIDE SEQUENCE [LARGE SCALE GENOMIC DNA]</scope>
</reference>
<reference evidence="3 4" key="3">
    <citation type="submission" date="2019-11" db="EMBL/GenBank/DDBJ databases">
        <title>A de novo genome assembly of a pear dwarfing rootstock.</title>
        <authorList>
            <person name="Wang F."/>
            <person name="Wang J."/>
            <person name="Li S."/>
            <person name="Zhang Y."/>
            <person name="Fang M."/>
            <person name="Ma L."/>
            <person name="Zhao Y."/>
            <person name="Jiang S."/>
        </authorList>
    </citation>
    <scope>NUCLEOTIDE SEQUENCE [LARGE SCALE GENOMIC DNA]</scope>
    <source>
        <strain evidence="3">S2</strain>
        <tissue evidence="3">Leaf</tissue>
    </source>
</reference>
<reference evidence="3 4" key="1">
    <citation type="submission" date="2019-09" db="EMBL/GenBank/DDBJ databases">
        <authorList>
            <person name="Ou C."/>
        </authorList>
    </citation>
    <scope>NUCLEOTIDE SEQUENCE [LARGE SCALE GENOMIC DNA]</scope>
    <source>
        <strain evidence="3">S2</strain>
        <tissue evidence="3">Leaf</tissue>
    </source>
</reference>
<dbReference type="EMBL" id="SMOL01000695">
    <property type="protein sequence ID" value="KAB2602306.1"/>
    <property type="molecule type" value="Genomic_DNA"/>
</dbReference>
<dbReference type="AlphaFoldDB" id="A0A5N5FGR4"/>
<proteinExistence type="predicted"/>
<comment type="caution">
    <text evidence="3">The sequence shown here is derived from an EMBL/GenBank/DDBJ whole genome shotgun (WGS) entry which is preliminary data.</text>
</comment>
<dbReference type="InterPro" id="IPR024752">
    <property type="entry name" value="Myb/SANT-like_dom"/>
</dbReference>
<feature type="domain" description="Myb/SANT-like" evidence="2">
    <location>
        <begin position="6"/>
        <end position="96"/>
    </location>
</feature>
<keyword evidence="4" id="KW-1185">Reference proteome</keyword>
<sequence>MATSRNWNDHDEDVLLTILEEMVVDGVRCETGSFKADTFVMVAMKMREMIPGINIESKHIQNKLKRLKEKYSSAYDMMNTSGFGWDDEKKCVVVDSDDKHYNASYKPNKPFLLYPRLCTVFGRDRATGSMAESAAYAIENMRLENEDRDETFEMSPTSLTPSPSVGTSSASQPIRKRKRKRNKNDVDANIVAVIREGWDKAVTEMKNLGESFTLR</sequence>
<evidence type="ECO:0000256" key="1">
    <source>
        <dbReference type="SAM" id="MobiDB-lite"/>
    </source>
</evidence>
<feature type="compositionally biased region" description="Polar residues" evidence="1">
    <location>
        <begin position="154"/>
        <end position="172"/>
    </location>
</feature>
<evidence type="ECO:0000313" key="3">
    <source>
        <dbReference type="EMBL" id="KAB2602306.1"/>
    </source>
</evidence>
<gene>
    <name evidence="3" type="ORF">D8674_003311</name>
</gene>
<dbReference type="PANTHER" id="PTHR46250">
    <property type="entry name" value="MYB/SANT-LIKE DNA-BINDING DOMAIN PROTEIN-RELATED"/>
    <property type="match status" value="1"/>
</dbReference>
<dbReference type="Proteomes" id="UP000327157">
    <property type="component" value="Chromosome 10"/>
</dbReference>
<name>A0A5N5FGR4_9ROSA</name>
<evidence type="ECO:0000313" key="4">
    <source>
        <dbReference type="Proteomes" id="UP000327157"/>
    </source>
</evidence>